<organism evidence="2 3">
    <name type="scientific">Spongisporangium articulatum</name>
    <dbReference type="NCBI Taxonomy" id="3362603"/>
    <lineage>
        <taxon>Bacteria</taxon>
        <taxon>Bacillati</taxon>
        <taxon>Actinomycetota</taxon>
        <taxon>Actinomycetes</taxon>
        <taxon>Kineosporiales</taxon>
        <taxon>Kineosporiaceae</taxon>
        <taxon>Spongisporangium</taxon>
    </lineage>
</organism>
<gene>
    <name evidence="2" type="ORF">ACIB24_04555</name>
</gene>
<accession>A0ABW8AIY2</accession>
<dbReference type="Pfam" id="PF13581">
    <property type="entry name" value="HATPase_c_2"/>
    <property type="match status" value="1"/>
</dbReference>
<reference evidence="2 3" key="1">
    <citation type="submission" date="2024-10" db="EMBL/GenBank/DDBJ databases">
        <title>The Natural Products Discovery Center: Release of the First 8490 Sequenced Strains for Exploring Actinobacteria Biosynthetic Diversity.</title>
        <authorList>
            <person name="Kalkreuter E."/>
            <person name="Kautsar S.A."/>
            <person name="Yang D."/>
            <person name="Bader C.D."/>
            <person name="Teijaro C.N."/>
            <person name="Fluegel L."/>
            <person name="Davis C.M."/>
            <person name="Simpson J.R."/>
            <person name="Lauterbach L."/>
            <person name="Steele A.D."/>
            <person name="Gui C."/>
            <person name="Meng S."/>
            <person name="Li G."/>
            <person name="Viehrig K."/>
            <person name="Ye F."/>
            <person name="Su P."/>
            <person name="Kiefer A.F."/>
            <person name="Nichols A."/>
            <person name="Cepeda A.J."/>
            <person name="Yan W."/>
            <person name="Fan B."/>
            <person name="Jiang Y."/>
            <person name="Adhikari A."/>
            <person name="Zheng C.-J."/>
            <person name="Schuster L."/>
            <person name="Cowan T.M."/>
            <person name="Smanski M.J."/>
            <person name="Chevrette M.G."/>
            <person name="De Carvalho L.P.S."/>
            <person name="Shen B."/>
        </authorList>
    </citation>
    <scope>NUCLEOTIDE SEQUENCE [LARGE SCALE GENOMIC DNA]</scope>
    <source>
        <strain evidence="2 3">NPDC049639</strain>
    </source>
</reference>
<keyword evidence="2" id="KW-0808">Transferase</keyword>
<dbReference type="RefSeq" id="WP_398275778.1">
    <property type="nucleotide sequence ID" value="NZ_JBITLV010000001.1"/>
</dbReference>
<dbReference type="InterPro" id="IPR036890">
    <property type="entry name" value="HATPase_C_sf"/>
</dbReference>
<dbReference type="Gene3D" id="3.30.565.10">
    <property type="entry name" value="Histidine kinase-like ATPase, C-terminal domain"/>
    <property type="match status" value="1"/>
</dbReference>
<keyword evidence="3" id="KW-1185">Reference proteome</keyword>
<dbReference type="Proteomes" id="UP001612915">
    <property type="component" value="Unassembled WGS sequence"/>
</dbReference>
<dbReference type="GO" id="GO:0004673">
    <property type="term" value="F:protein histidine kinase activity"/>
    <property type="evidence" value="ECO:0007669"/>
    <property type="project" value="UniProtKB-EC"/>
</dbReference>
<protein>
    <submittedName>
        <fullName evidence="2">ATP-binding protein</fullName>
        <ecNumber evidence="2">2.7.13.3</ecNumber>
    </submittedName>
</protein>
<evidence type="ECO:0000313" key="2">
    <source>
        <dbReference type="EMBL" id="MFI7586325.1"/>
    </source>
</evidence>
<dbReference type="InterPro" id="IPR003594">
    <property type="entry name" value="HATPase_dom"/>
</dbReference>
<dbReference type="GO" id="GO:0005524">
    <property type="term" value="F:ATP binding"/>
    <property type="evidence" value="ECO:0007669"/>
    <property type="project" value="UniProtKB-KW"/>
</dbReference>
<evidence type="ECO:0000259" key="1">
    <source>
        <dbReference type="Pfam" id="PF13581"/>
    </source>
</evidence>
<sequence length="137" mass="13997">MELRFPPSAGHVRTARLVAVAVARRAGFDAARLDELRTAVGEACARAVNRCLEDGCAEDILLGIEDAGPGLTVEVLDGAAPVTPDDPLAIALLQGLADAVEVLPGKGGPAGLIRLEWWQSGSTASPPVQPRGPVGGS</sequence>
<dbReference type="EC" id="2.7.13.3" evidence="2"/>
<name>A0ABW8AIY2_9ACTN</name>
<proteinExistence type="predicted"/>
<feature type="domain" description="Histidine kinase/HSP90-like ATPase" evidence="1">
    <location>
        <begin position="5"/>
        <end position="102"/>
    </location>
</feature>
<keyword evidence="2" id="KW-0547">Nucleotide-binding</keyword>
<dbReference type="EMBL" id="JBITLV010000001">
    <property type="protein sequence ID" value="MFI7586325.1"/>
    <property type="molecule type" value="Genomic_DNA"/>
</dbReference>
<keyword evidence="2" id="KW-0067">ATP-binding</keyword>
<comment type="caution">
    <text evidence="2">The sequence shown here is derived from an EMBL/GenBank/DDBJ whole genome shotgun (WGS) entry which is preliminary data.</text>
</comment>
<evidence type="ECO:0000313" key="3">
    <source>
        <dbReference type="Proteomes" id="UP001612915"/>
    </source>
</evidence>